<gene>
    <name evidence="2" type="ORF">GQ55_6G177500</name>
</gene>
<sequence>MAVVALCWWPLAPWLSPAAAWFVFFNAVVGAIAVMSYGAQGEAGGPAAAARRRLGRSSSSVVLDRFRSVSIFAAHPAAGGVAGAPVDGDGASVSASLDPHCYYCCLQGAEEGAAAQEHPSPQAVAATAAGTAASSAAQPMAPAPAEEDHAAPVLAPVNQEDKADAEEEQYQHVAKKEAEAEEEQEEHAAKKEAEVEAEEKQDESISLDEAYALSQRLRTQKLASPPPLVPATATAAARTKKPAKKAAEGISRRRTKAEEAPGGKAELNARAELFIQQFREELRLQRINSLLSHTHALRSPTVAR</sequence>
<accession>A0A2T7D6Z9</accession>
<dbReference type="InterPro" id="IPR008480">
    <property type="entry name" value="DUF761_pln"/>
</dbReference>
<dbReference type="EMBL" id="CM009754">
    <property type="protein sequence ID" value="PUZ51355.1"/>
    <property type="molecule type" value="Genomic_DNA"/>
</dbReference>
<dbReference type="PANTHER" id="PTHR33098">
    <property type="entry name" value="COTTON FIBER (DUF761)"/>
    <property type="match status" value="1"/>
</dbReference>
<keyword evidence="3" id="KW-1185">Reference proteome</keyword>
<feature type="region of interest" description="Disordered" evidence="1">
    <location>
        <begin position="161"/>
        <end position="204"/>
    </location>
</feature>
<dbReference type="AlphaFoldDB" id="A0A2T7D6Z9"/>
<feature type="region of interest" description="Disordered" evidence="1">
    <location>
        <begin position="218"/>
        <end position="264"/>
    </location>
</feature>
<evidence type="ECO:0000313" key="3">
    <source>
        <dbReference type="Proteomes" id="UP000244336"/>
    </source>
</evidence>
<dbReference type="PANTHER" id="PTHR33098:SF2">
    <property type="entry name" value="OS08G0402500 PROTEIN"/>
    <property type="match status" value="1"/>
</dbReference>
<feature type="compositionally biased region" description="Basic and acidic residues" evidence="1">
    <location>
        <begin position="245"/>
        <end position="261"/>
    </location>
</feature>
<dbReference type="Pfam" id="PF05553">
    <property type="entry name" value="DUF761"/>
    <property type="match status" value="1"/>
</dbReference>
<proteinExistence type="predicted"/>
<dbReference type="Proteomes" id="UP000244336">
    <property type="component" value="Chromosome 6"/>
</dbReference>
<organism evidence="2 3">
    <name type="scientific">Panicum hallii var. hallii</name>
    <dbReference type="NCBI Taxonomy" id="1504633"/>
    <lineage>
        <taxon>Eukaryota</taxon>
        <taxon>Viridiplantae</taxon>
        <taxon>Streptophyta</taxon>
        <taxon>Embryophyta</taxon>
        <taxon>Tracheophyta</taxon>
        <taxon>Spermatophyta</taxon>
        <taxon>Magnoliopsida</taxon>
        <taxon>Liliopsida</taxon>
        <taxon>Poales</taxon>
        <taxon>Poaceae</taxon>
        <taxon>PACMAD clade</taxon>
        <taxon>Panicoideae</taxon>
        <taxon>Panicodae</taxon>
        <taxon>Paniceae</taxon>
        <taxon>Panicinae</taxon>
        <taxon>Panicum</taxon>
        <taxon>Panicum sect. Panicum</taxon>
    </lineage>
</organism>
<evidence type="ECO:0000313" key="2">
    <source>
        <dbReference type="EMBL" id="PUZ51355.1"/>
    </source>
</evidence>
<evidence type="ECO:0000256" key="1">
    <source>
        <dbReference type="SAM" id="MobiDB-lite"/>
    </source>
</evidence>
<evidence type="ECO:0008006" key="4">
    <source>
        <dbReference type="Google" id="ProtNLM"/>
    </source>
</evidence>
<protein>
    <recommendedName>
        <fullName evidence="4">DUF4408 domain-containing protein</fullName>
    </recommendedName>
</protein>
<name>A0A2T7D6Z9_9POAL</name>
<reference evidence="2 3" key="1">
    <citation type="submission" date="2018-04" db="EMBL/GenBank/DDBJ databases">
        <title>WGS assembly of Panicum hallii var. hallii HAL2.</title>
        <authorList>
            <person name="Lovell J."/>
            <person name="Jenkins J."/>
            <person name="Lowry D."/>
            <person name="Mamidi S."/>
            <person name="Sreedasyam A."/>
            <person name="Weng X."/>
            <person name="Barry K."/>
            <person name="Bonette J."/>
            <person name="Campitelli B."/>
            <person name="Daum C."/>
            <person name="Gordon S."/>
            <person name="Gould B."/>
            <person name="Lipzen A."/>
            <person name="MacQueen A."/>
            <person name="Palacio-Mejia J."/>
            <person name="Plott C."/>
            <person name="Shakirov E."/>
            <person name="Shu S."/>
            <person name="Yoshinaga Y."/>
            <person name="Zane M."/>
            <person name="Rokhsar D."/>
            <person name="Grimwood J."/>
            <person name="Schmutz J."/>
            <person name="Juenger T."/>
        </authorList>
    </citation>
    <scope>NUCLEOTIDE SEQUENCE [LARGE SCALE GENOMIC DNA]</scope>
    <source>
        <strain evidence="3">cv. HAL2</strain>
    </source>
</reference>
<dbReference type="Gramene" id="PUZ51355">
    <property type="protein sequence ID" value="PUZ51355"/>
    <property type="gene ID" value="GQ55_6G177500"/>
</dbReference>
<dbReference type="OrthoDB" id="694836at2759"/>